<evidence type="ECO:0000256" key="1">
    <source>
        <dbReference type="SAM" id="MobiDB-lite"/>
    </source>
</evidence>
<dbReference type="Proteomes" id="UP000664167">
    <property type="component" value="Unassembled WGS sequence"/>
</dbReference>
<dbReference type="EMBL" id="JAFLRJ010000416">
    <property type="protein sequence ID" value="MBO0516577.1"/>
    <property type="molecule type" value="Genomic_DNA"/>
</dbReference>
<feature type="compositionally biased region" description="Pro residues" evidence="1">
    <location>
        <begin position="71"/>
        <end position="80"/>
    </location>
</feature>
<dbReference type="AlphaFoldDB" id="A0A939FDF4"/>
<name>A0A939FDF4_9ACTN</name>
<evidence type="ECO:0000313" key="3">
    <source>
        <dbReference type="Proteomes" id="UP000664167"/>
    </source>
</evidence>
<feature type="region of interest" description="Disordered" evidence="1">
    <location>
        <begin position="148"/>
        <end position="167"/>
    </location>
</feature>
<comment type="caution">
    <text evidence="2">The sequence shown here is derived from an EMBL/GenBank/DDBJ whole genome shotgun (WGS) entry which is preliminary data.</text>
</comment>
<evidence type="ECO:0000313" key="2">
    <source>
        <dbReference type="EMBL" id="MBO0516577.1"/>
    </source>
</evidence>
<gene>
    <name evidence="2" type="ORF">J0695_33115</name>
</gene>
<feature type="region of interest" description="Disordered" evidence="1">
    <location>
        <begin position="47"/>
        <end position="84"/>
    </location>
</feature>
<reference evidence="2" key="1">
    <citation type="submission" date="2021-03" db="EMBL/GenBank/DDBJ databases">
        <title>Streptomyces poriferae sp. nov., a novel marine sponge-derived Actinobacteria species with anti-MRSA activity.</title>
        <authorList>
            <person name="Sandoval-Powers M."/>
            <person name="Kralova S."/>
            <person name="Nguyen G.-S."/>
            <person name="Fawwal D."/>
            <person name="Degnes K."/>
            <person name="Klinkenberg G."/>
            <person name="Sletta H."/>
            <person name="Wentzel A."/>
            <person name="Liles M.R."/>
        </authorList>
    </citation>
    <scope>NUCLEOTIDE SEQUENCE</scope>
    <source>
        <strain evidence="2">DSM 41794</strain>
    </source>
</reference>
<feature type="compositionally biased region" description="Pro residues" evidence="1">
    <location>
        <begin position="151"/>
        <end position="163"/>
    </location>
</feature>
<protein>
    <submittedName>
        <fullName evidence="2">Uncharacterized protein</fullName>
    </submittedName>
</protein>
<proteinExistence type="predicted"/>
<accession>A0A939FDF4</accession>
<sequence length="428" mass="48056">MARTKLNERQLAVLRRICHDDTPVTSDDSRLAVTVYALRSRGLVTTTRTGGRWSAAPTEAGHRHLTQDNPAPTPPKPSTPPAGAQAATLFSWLQQSGGSLHITAPTPAERARWRRILHTARAENLIPDGHHLQYTGRDKGDLSITLRTGPPVRPTPTAEPIPVPDDLSPDRLHPVARDAPTPVCPSCQPRARRILHALCHAAEDKNYTVSTPVSGSAASLVVSAADSSFPLSFDEGSYDVPDPDGVKYAWQRVTARITRPSHQLELSLQHTYAHPGRRFHWGDRQRWRLEDKLPALLREITHRADTEHERHLAQQHEEEATRERWLAAMAQARTTLIEDHRRKILRTQVESWQEATAIRAYCRALEDDQAARPDAPEAAKRWIAWARAYAEHIDPVSRTPGFPDPPAITPEDLRPYLHGWSPYEPKQR</sequence>
<feature type="region of interest" description="Disordered" evidence="1">
    <location>
        <begin position="396"/>
        <end position="428"/>
    </location>
</feature>
<organism evidence="2 3">
    <name type="scientific">Streptomyces beijiangensis</name>
    <dbReference type="NCBI Taxonomy" id="163361"/>
    <lineage>
        <taxon>Bacteria</taxon>
        <taxon>Bacillati</taxon>
        <taxon>Actinomycetota</taxon>
        <taxon>Actinomycetes</taxon>
        <taxon>Kitasatosporales</taxon>
        <taxon>Streptomycetaceae</taxon>
        <taxon>Streptomyces</taxon>
    </lineage>
</organism>
<dbReference type="RefSeq" id="WP_206968451.1">
    <property type="nucleotide sequence ID" value="NZ_BAAAJJ010000020.1"/>
</dbReference>
<keyword evidence="3" id="KW-1185">Reference proteome</keyword>